<dbReference type="GO" id="GO:0016787">
    <property type="term" value="F:hydrolase activity"/>
    <property type="evidence" value="ECO:0007669"/>
    <property type="project" value="UniProtKB-KW"/>
</dbReference>
<proteinExistence type="predicted"/>
<protein>
    <submittedName>
        <fullName evidence="2">Alpha/beta hydrolase</fullName>
    </submittedName>
</protein>
<dbReference type="EMBL" id="BAAAHE010000007">
    <property type="protein sequence ID" value="GAA0607990.1"/>
    <property type="molecule type" value="Genomic_DNA"/>
</dbReference>
<evidence type="ECO:0000313" key="3">
    <source>
        <dbReference type="Proteomes" id="UP001500957"/>
    </source>
</evidence>
<keyword evidence="3" id="KW-1185">Reference proteome</keyword>
<dbReference type="InterPro" id="IPR050471">
    <property type="entry name" value="AB_hydrolase"/>
</dbReference>
<gene>
    <name evidence="2" type="ORF">GCM10009547_07420</name>
</gene>
<dbReference type="SUPFAM" id="SSF53474">
    <property type="entry name" value="alpha/beta-Hydrolases"/>
    <property type="match status" value="1"/>
</dbReference>
<organism evidence="2 3">
    <name type="scientific">Sporichthya brevicatena</name>
    <dbReference type="NCBI Taxonomy" id="171442"/>
    <lineage>
        <taxon>Bacteria</taxon>
        <taxon>Bacillati</taxon>
        <taxon>Actinomycetota</taxon>
        <taxon>Actinomycetes</taxon>
        <taxon>Sporichthyales</taxon>
        <taxon>Sporichthyaceae</taxon>
        <taxon>Sporichthya</taxon>
    </lineage>
</organism>
<dbReference type="PANTHER" id="PTHR43433:SF5">
    <property type="entry name" value="AB HYDROLASE-1 DOMAIN-CONTAINING PROTEIN"/>
    <property type="match status" value="1"/>
</dbReference>
<keyword evidence="2" id="KW-0378">Hydrolase</keyword>
<reference evidence="2 3" key="1">
    <citation type="journal article" date="2019" name="Int. J. Syst. Evol. Microbiol.">
        <title>The Global Catalogue of Microorganisms (GCM) 10K type strain sequencing project: providing services to taxonomists for standard genome sequencing and annotation.</title>
        <authorList>
            <consortium name="The Broad Institute Genomics Platform"/>
            <consortium name="The Broad Institute Genome Sequencing Center for Infectious Disease"/>
            <person name="Wu L."/>
            <person name="Ma J."/>
        </authorList>
    </citation>
    <scope>NUCLEOTIDE SEQUENCE [LARGE SCALE GENOMIC DNA]</scope>
    <source>
        <strain evidence="2 3">JCM 10671</strain>
    </source>
</reference>
<dbReference type="PANTHER" id="PTHR43433">
    <property type="entry name" value="HYDROLASE, ALPHA/BETA FOLD FAMILY PROTEIN"/>
    <property type="match status" value="1"/>
</dbReference>
<name>A0ABN1GBF5_9ACTN</name>
<evidence type="ECO:0000313" key="2">
    <source>
        <dbReference type="EMBL" id="GAA0607990.1"/>
    </source>
</evidence>
<feature type="domain" description="AB hydrolase-1" evidence="1">
    <location>
        <begin position="29"/>
        <end position="270"/>
    </location>
</feature>
<dbReference type="Pfam" id="PF12697">
    <property type="entry name" value="Abhydrolase_6"/>
    <property type="match status" value="1"/>
</dbReference>
<dbReference type="Gene3D" id="3.40.50.1820">
    <property type="entry name" value="alpha/beta hydrolase"/>
    <property type="match status" value="1"/>
</dbReference>
<dbReference type="Proteomes" id="UP001500957">
    <property type="component" value="Unassembled WGS sequence"/>
</dbReference>
<dbReference type="InterPro" id="IPR029058">
    <property type="entry name" value="AB_hydrolase_fold"/>
</dbReference>
<accession>A0ABN1GBF5</accession>
<dbReference type="InterPro" id="IPR000073">
    <property type="entry name" value="AB_hydrolase_1"/>
</dbReference>
<comment type="caution">
    <text evidence="2">The sequence shown here is derived from an EMBL/GenBank/DDBJ whole genome shotgun (WGS) entry which is preliminary data.</text>
</comment>
<sequence length="278" mass="29776">MRVRDDLRISSANDVTLHVEDFGGDGPPLLICHATGFCGGAYAPVAAALTHRFHVYALDFRGHGRSDPAPGNDCSWHRMAEDVHAVATTLDPSGVAVFGHSMGAAAALIAETRWPGTVRAAYVFEPALLADTDERPDPTAFVARTRRRMSRFSSRGLAGERLRQTPTFAGWADESLRAFLDHGFRETEDGSVELRCAPETEAACYASGAERTGVIDVAVPVTVAVGTEPDQIRAARSARILADTLPTARLVVHRGTTHFGPFERPGEIATAAVEALAF</sequence>
<evidence type="ECO:0000259" key="1">
    <source>
        <dbReference type="Pfam" id="PF12697"/>
    </source>
</evidence>